<name>A0A5C3KJ37_COPMA</name>
<dbReference type="EMBL" id="ML210319">
    <property type="protein sequence ID" value="TFK19917.1"/>
    <property type="molecule type" value="Genomic_DNA"/>
</dbReference>
<protein>
    <submittedName>
        <fullName evidence="1">Uncharacterized protein</fullName>
    </submittedName>
</protein>
<dbReference type="OrthoDB" id="2851338at2759"/>
<sequence>MTSKGLLLDTAEHGSLVSETEFNEWYESNHTFAHLSQPGFNSAAIFKTHDGEKPSWVGVYELSSTAAVNRSHLTKRNGNEVFSKLESLDRGVFKLVHTVVSAKATPEVLNTTCPYLCVVESSVSDEVHDEYNKWYIEHCEDIATAPGCIRGRRYKLETREELAGKPQVGEHYQHRYVVIWEWDSDTYYTDERNPELLRAATTQESLAMLPRIKMVFRRFKLQRGYKKFEIQSPKNTN</sequence>
<dbReference type="STRING" id="230819.A0A5C3KJ37"/>
<keyword evidence="2" id="KW-1185">Reference proteome</keyword>
<evidence type="ECO:0000313" key="1">
    <source>
        <dbReference type="EMBL" id="TFK19917.1"/>
    </source>
</evidence>
<dbReference type="AlphaFoldDB" id="A0A5C3KJ37"/>
<evidence type="ECO:0000313" key="2">
    <source>
        <dbReference type="Proteomes" id="UP000307440"/>
    </source>
</evidence>
<proteinExistence type="predicted"/>
<accession>A0A5C3KJ37</accession>
<organism evidence="1 2">
    <name type="scientific">Coprinopsis marcescibilis</name>
    <name type="common">Agaric fungus</name>
    <name type="synonym">Psathyrella marcescibilis</name>
    <dbReference type="NCBI Taxonomy" id="230819"/>
    <lineage>
        <taxon>Eukaryota</taxon>
        <taxon>Fungi</taxon>
        <taxon>Dikarya</taxon>
        <taxon>Basidiomycota</taxon>
        <taxon>Agaricomycotina</taxon>
        <taxon>Agaricomycetes</taxon>
        <taxon>Agaricomycetidae</taxon>
        <taxon>Agaricales</taxon>
        <taxon>Agaricineae</taxon>
        <taxon>Psathyrellaceae</taxon>
        <taxon>Coprinopsis</taxon>
    </lineage>
</organism>
<gene>
    <name evidence="1" type="ORF">FA15DRAFT_673998</name>
</gene>
<reference evidence="1 2" key="1">
    <citation type="journal article" date="2019" name="Nat. Ecol. Evol.">
        <title>Megaphylogeny resolves global patterns of mushroom evolution.</title>
        <authorList>
            <person name="Varga T."/>
            <person name="Krizsan K."/>
            <person name="Foldi C."/>
            <person name="Dima B."/>
            <person name="Sanchez-Garcia M."/>
            <person name="Sanchez-Ramirez S."/>
            <person name="Szollosi G.J."/>
            <person name="Szarkandi J.G."/>
            <person name="Papp V."/>
            <person name="Albert L."/>
            <person name="Andreopoulos W."/>
            <person name="Angelini C."/>
            <person name="Antonin V."/>
            <person name="Barry K.W."/>
            <person name="Bougher N.L."/>
            <person name="Buchanan P."/>
            <person name="Buyck B."/>
            <person name="Bense V."/>
            <person name="Catcheside P."/>
            <person name="Chovatia M."/>
            <person name="Cooper J."/>
            <person name="Damon W."/>
            <person name="Desjardin D."/>
            <person name="Finy P."/>
            <person name="Geml J."/>
            <person name="Haridas S."/>
            <person name="Hughes K."/>
            <person name="Justo A."/>
            <person name="Karasinski D."/>
            <person name="Kautmanova I."/>
            <person name="Kiss B."/>
            <person name="Kocsube S."/>
            <person name="Kotiranta H."/>
            <person name="LaButti K.M."/>
            <person name="Lechner B.E."/>
            <person name="Liimatainen K."/>
            <person name="Lipzen A."/>
            <person name="Lukacs Z."/>
            <person name="Mihaltcheva S."/>
            <person name="Morgado L.N."/>
            <person name="Niskanen T."/>
            <person name="Noordeloos M.E."/>
            <person name="Ohm R.A."/>
            <person name="Ortiz-Santana B."/>
            <person name="Ovrebo C."/>
            <person name="Racz N."/>
            <person name="Riley R."/>
            <person name="Savchenko A."/>
            <person name="Shiryaev A."/>
            <person name="Soop K."/>
            <person name="Spirin V."/>
            <person name="Szebenyi C."/>
            <person name="Tomsovsky M."/>
            <person name="Tulloss R.E."/>
            <person name="Uehling J."/>
            <person name="Grigoriev I.V."/>
            <person name="Vagvolgyi C."/>
            <person name="Papp T."/>
            <person name="Martin F.M."/>
            <person name="Miettinen O."/>
            <person name="Hibbett D.S."/>
            <person name="Nagy L.G."/>
        </authorList>
    </citation>
    <scope>NUCLEOTIDE SEQUENCE [LARGE SCALE GENOMIC DNA]</scope>
    <source>
        <strain evidence="1 2">CBS 121175</strain>
    </source>
</reference>
<dbReference type="Proteomes" id="UP000307440">
    <property type="component" value="Unassembled WGS sequence"/>
</dbReference>